<dbReference type="PANTHER" id="PTHR43877">
    <property type="entry name" value="AMINOALKYLPHOSPHONATE N-ACETYLTRANSFERASE-RELATED-RELATED"/>
    <property type="match status" value="1"/>
</dbReference>
<keyword evidence="2" id="KW-0012">Acyltransferase</keyword>
<protein>
    <recommendedName>
        <fullName evidence="3">N-acetyltransferase domain-containing protein</fullName>
    </recommendedName>
</protein>
<dbReference type="InterPro" id="IPR050832">
    <property type="entry name" value="Bact_Acetyltransf"/>
</dbReference>
<dbReference type="InterPro" id="IPR016181">
    <property type="entry name" value="Acyl_CoA_acyltransferase"/>
</dbReference>
<dbReference type="Pfam" id="PF00583">
    <property type="entry name" value="Acetyltransf_1"/>
    <property type="match status" value="1"/>
</dbReference>
<keyword evidence="5" id="KW-1185">Reference proteome</keyword>
<feature type="domain" description="N-acetyltransferase" evidence="3">
    <location>
        <begin position="1"/>
        <end position="186"/>
    </location>
</feature>
<reference evidence="5" key="1">
    <citation type="journal article" date="2019" name="Int. J. Syst. Evol. Microbiol.">
        <title>The Global Catalogue of Microorganisms (GCM) 10K type strain sequencing project: providing services to taxonomists for standard genome sequencing and annotation.</title>
        <authorList>
            <consortium name="The Broad Institute Genomics Platform"/>
            <consortium name="The Broad Institute Genome Sequencing Center for Infectious Disease"/>
            <person name="Wu L."/>
            <person name="Ma J."/>
        </authorList>
    </citation>
    <scope>NUCLEOTIDE SEQUENCE [LARGE SCALE GENOMIC DNA]</scope>
    <source>
        <strain evidence="5">JCM 16601</strain>
    </source>
</reference>
<evidence type="ECO:0000256" key="1">
    <source>
        <dbReference type="ARBA" id="ARBA00022679"/>
    </source>
</evidence>
<comment type="caution">
    <text evidence="4">The sequence shown here is derived from an EMBL/GenBank/DDBJ whole genome shotgun (WGS) entry which is preliminary data.</text>
</comment>
<dbReference type="CDD" id="cd04301">
    <property type="entry name" value="NAT_SF"/>
    <property type="match status" value="1"/>
</dbReference>
<name>A0ABP7PBB9_9SPHI</name>
<evidence type="ECO:0000313" key="5">
    <source>
        <dbReference type="Proteomes" id="UP001500742"/>
    </source>
</evidence>
<keyword evidence="1" id="KW-0808">Transferase</keyword>
<dbReference type="EMBL" id="BAAAZC010000007">
    <property type="protein sequence ID" value="GAA3962869.1"/>
    <property type="molecule type" value="Genomic_DNA"/>
</dbReference>
<dbReference type="Gene3D" id="3.40.630.30">
    <property type="match status" value="1"/>
</dbReference>
<dbReference type="InterPro" id="IPR000182">
    <property type="entry name" value="GNAT_dom"/>
</dbReference>
<gene>
    <name evidence="4" type="ORF">GCM10022210_08560</name>
</gene>
<accession>A0ABP7PBB9</accession>
<dbReference type="SUPFAM" id="SSF55729">
    <property type="entry name" value="Acyl-CoA N-acyltransferases (Nat)"/>
    <property type="match status" value="1"/>
</dbReference>
<sequence>MVRPATPTDTPALSQLIILAMGQLANKFAGSDDQAKVIQLFEKFAGQTGNQYSYENALVYEDESGVCGMILGYDGGDLEKLRAPFLSYIKETNGFNQPIEDETQPGEYYIDCLSVFSAQQGKGIAKALIKALIEHAAKKGYFTTGLIVHQNNPQAKKLYLNLGFKVVDERVFVGDVYEHLQYSDGR</sequence>
<dbReference type="PROSITE" id="PS51186">
    <property type="entry name" value="GNAT"/>
    <property type="match status" value="1"/>
</dbReference>
<dbReference type="Proteomes" id="UP001500742">
    <property type="component" value="Unassembled WGS sequence"/>
</dbReference>
<evidence type="ECO:0000256" key="2">
    <source>
        <dbReference type="ARBA" id="ARBA00023315"/>
    </source>
</evidence>
<proteinExistence type="predicted"/>
<evidence type="ECO:0000313" key="4">
    <source>
        <dbReference type="EMBL" id="GAA3962869.1"/>
    </source>
</evidence>
<dbReference type="RefSeq" id="WP_259091427.1">
    <property type="nucleotide sequence ID" value="NZ_BAAAZC010000007.1"/>
</dbReference>
<organism evidence="4 5">
    <name type="scientific">Mucilaginibacter dorajii</name>
    <dbReference type="NCBI Taxonomy" id="692994"/>
    <lineage>
        <taxon>Bacteria</taxon>
        <taxon>Pseudomonadati</taxon>
        <taxon>Bacteroidota</taxon>
        <taxon>Sphingobacteriia</taxon>
        <taxon>Sphingobacteriales</taxon>
        <taxon>Sphingobacteriaceae</taxon>
        <taxon>Mucilaginibacter</taxon>
    </lineage>
</organism>
<evidence type="ECO:0000259" key="3">
    <source>
        <dbReference type="PROSITE" id="PS51186"/>
    </source>
</evidence>